<sequence>MTSEAQTNTSDVLHEAFCKFDDDYLADVLRPWDCYEQDWYDNKTVLYRFESDDLLAREMPSGLLYEIGPIDTDAFDMRLVVESKPESASDTCVCWRHAAGYENLIGTKSIGMVLRG</sequence>
<dbReference type="Proteomes" id="UP001487305">
    <property type="component" value="Unassembled WGS sequence"/>
</dbReference>
<name>A0ABV1JEC6_9ACTN</name>
<dbReference type="EMBL" id="JBBNOP010000008">
    <property type="protein sequence ID" value="MEQ3363429.1"/>
    <property type="molecule type" value="Genomic_DNA"/>
</dbReference>
<dbReference type="RefSeq" id="WP_349227668.1">
    <property type="nucleotide sequence ID" value="NZ_JBBNOP010000008.1"/>
</dbReference>
<protein>
    <submittedName>
        <fullName evidence="1">Uncharacterized protein</fullName>
    </submittedName>
</protein>
<evidence type="ECO:0000313" key="2">
    <source>
        <dbReference type="Proteomes" id="UP001487305"/>
    </source>
</evidence>
<keyword evidence="2" id="KW-1185">Reference proteome</keyword>
<gene>
    <name evidence="1" type="ORF">AAA083_10625</name>
</gene>
<reference evidence="1 2" key="1">
    <citation type="submission" date="2024-04" db="EMBL/GenBank/DDBJ databases">
        <title>Human intestinal bacterial collection.</title>
        <authorList>
            <person name="Pauvert C."/>
            <person name="Hitch T.C.A."/>
            <person name="Clavel T."/>
        </authorList>
    </citation>
    <scope>NUCLEOTIDE SEQUENCE [LARGE SCALE GENOMIC DNA]</scope>
    <source>
        <strain evidence="1 2">CLA-KB-H42</strain>
    </source>
</reference>
<accession>A0ABV1JEC6</accession>
<comment type="caution">
    <text evidence="1">The sequence shown here is derived from an EMBL/GenBank/DDBJ whole genome shotgun (WGS) entry which is preliminary data.</text>
</comment>
<proteinExistence type="predicted"/>
<evidence type="ECO:0000313" key="1">
    <source>
        <dbReference type="EMBL" id="MEQ3363429.1"/>
    </source>
</evidence>
<organism evidence="1 2">
    <name type="scientific">Raoultibacter massiliensis</name>
    <dbReference type="NCBI Taxonomy" id="1852371"/>
    <lineage>
        <taxon>Bacteria</taxon>
        <taxon>Bacillati</taxon>
        <taxon>Actinomycetota</taxon>
        <taxon>Coriobacteriia</taxon>
        <taxon>Eggerthellales</taxon>
        <taxon>Eggerthellaceae</taxon>
        <taxon>Raoultibacter</taxon>
    </lineage>
</organism>